<organism evidence="2 3">
    <name type="scientific">Phialocephala subalpina</name>
    <dbReference type="NCBI Taxonomy" id="576137"/>
    <lineage>
        <taxon>Eukaryota</taxon>
        <taxon>Fungi</taxon>
        <taxon>Dikarya</taxon>
        <taxon>Ascomycota</taxon>
        <taxon>Pezizomycotina</taxon>
        <taxon>Leotiomycetes</taxon>
        <taxon>Helotiales</taxon>
        <taxon>Mollisiaceae</taxon>
        <taxon>Phialocephala</taxon>
        <taxon>Phialocephala fortinii species complex</taxon>
    </lineage>
</organism>
<sequence>MWLLNTTTLQHHLFFGSNIPPYAILSHTWAQDEVSFQDLRSPPEGIQNWGGYCKIAICCQQAKNDGFEYCWVDTCCIDKTNSAELSEAINSMYAWYKMSGKCYAYLSDVETISDLPLSRWFTRGWTLQELIAPRTITFFNKEWVQIGTRDDGNDTLMNIISATTRIPPVALTPNFELSDFSVAQIMSWASTRQTTREEDSAYCLLGLFGVHMPMIYGEGEKAFLRLQLEILKVSHDHTLFSWIRPRVNEWSSSTGPFAMAPSEFYECGNIERWSSGPGDESDYAMTNRGLCITLPVLPSPDAKYLNPNREFCALLECQEDDHQIGIYLIRLFSGQFVRDRHFELARFTKRTPDEVTLQRIYIRDPPASFTPGFNERRTRFRTPLPFYQFVFAVVTGQFIAGHWGVTENTTTSQGVWILQQHPGILNARHWRLSLHGHDQKAGLLFSNRFTSDRFAVLLGVVDIPGQGALAWVDIEAEIGANDNLQRLVANHYRKQSNYREVHLDGQATAELRGGMVARVEVDKIRVAGKIEFKVLVSILPKSGS</sequence>
<dbReference type="AlphaFoldDB" id="A0A1L7XUJ2"/>
<dbReference type="Pfam" id="PF06985">
    <property type="entry name" value="HET"/>
    <property type="match status" value="1"/>
</dbReference>
<evidence type="ECO:0000259" key="1">
    <source>
        <dbReference type="Pfam" id="PF06985"/>
    </source>
</evidence>
<reference evidence="2 3" key="1">
    <citation type="submission" date="2016-03" db="EMBL/GenBank/DDBJ databases">
        <authorList>
            <person name="Ploux O."/>
        </authorList>
    </citation>
    <scope>NUCLEOTIDE SEQUENCE [LARGE SCALE GENOMIC DNA]</scope>
    <source>
        <strain evidence="2 3">UAMH 11012</strain>
    </source>
</reference>
<dbReference type="OrthoDB" id="674604at2759"/>
<evidence type="ECO:0000313" key="3">
    <source>
        <dbReference type="Proteomes" id="UP000184330"/>
    </source>
</evidence>
<feature type="domain" description="Heterokaryon incompatibility" evidence="1">
    <location>
        <begin position="22"/>
        <end position="109"/>
    </location>
</feature>
<dbReference type="InterPro" id="IPR010730">
    <property type="entry name" value="HET"/>
</dbReference>
<keyword evidence="3" id="KW-1185">Reference proteome</keyword>
<dbReference type="PANTHER" id="PTHR10622:SF10">
    <property type="entry name" value="HET DOMAIN-CONTAINING PROTEIN"/>
    <property type="match status" value="1"/>
</dbReference>
<protein>
    <recommendedName>
        <fullName evidence="1">Heterokaryon incompatibility domain-containing protein</fullName>
    </recommendedName>
</protein>
<dbReference type="Proteomes" id="UP000184330">
    <property type="component" value="Unassembled WGS sequence"/>
</dbReference>
<proteinExistence type="predicted"/>
<dbReference type="PANTHER" id="PTHR10622">
    <property type="entry name" value="HET DOMAIN-CONTAINING PROTEIN"/>
    <property type="match status" value="1"/>
</dbReference>
<dbReference type="EMBL" id="FJOG01000058">
    <property type="protein sequence ID" value="CZR68685.1"/>
    <property type="molecule type" value="Genomic_DNA"/>
</dbReference>
<dbReference type="STRING" id="576137.A0A1L7XUJ2"/>
<accession>A0A1L7XUJ2</accession>
<evidence type="ECO:0000313" key="2">
    <source>
        <dbReference type="EMBL" id="CZR68685.1"/>
    </source>
</evidence>
<name>A0A1L7XUJ2_9HELO</name>
<gene>
    <name evidence="2" type="ORF">PAC_18584</name>
</gene>